<evidence type="ECO:0000313" key="13">
    <source>
        <dbReference type="EMBL" id="AZZ57166.1"/>
    </source>
</evidence>
<keyword evidence="3" id="KW-1003">Cell membrane</keyword>
<dbReference type="PROSITE" id="PS50893">
    <property type="entry name" value="ABC_TRANSPORTER_2"/>
    <property type="match status" value="1"/>
</dbReference>
<dbReference type="AlphaFoldDB" id="A0AAD1ENG7"/>
<dbReference type="Pfam" id="PF02687">
    <property type="entry name" value="FtsX"/>
    <property type="match status" value="1"/>
</dbReference>
<dbReference type="InterPro" id="IPR003593">
    <property type="entry name" value="AAA+_ATPase"/>
</dbReference>
<evidence type="ECO:0000256" key="9">
    <source>
        <dbReference type="ARBA" id="ARBA00038388"/>
    </source>
</evidence>
<evidence type="ECO:0000256" key="8">
    <source>
        <dbReference type="ARBA" id="ARBA00023136"/>
    </source>
</evidence>
<dbReference type="InterPro" id="IPR017911">
    <property type="entry name" value="MacB-like_ATP-bd"/>
</dbReference>
<dbReference type="Pfam" id="PF00005">
    <property type="entry name" value="ABC_tran"/>
    <property type="match status" value="1"/>
</dbReference>
<protein>
    <recommendedName>
        <fullName evidence="12">ABC transporter domain-containing protein</fullName>
    </recommendedName>
</protein>
<evidence type="ECO:0000256" key="4">
    <source>
        <dbReference type="ARBA" id="ARBA00022692"/>
    </source>
</evidence>
<dbReference type="EMBL" id="CP028130">
    <property type="protein sequence ID" value="AZZ57166.1"/>
    <property type="molecule type" value="Genomic_DNA"/>
</dbReference>
<dbReference type="SUPFAM" id="SSF52540">
    <property type="entry name" value="P-loop containing nucleoside triphosphate hydrolases"/>
    <property type="match status" value="1"/>
</dbReference>
<dbReference type="InterPro" id="IPR027417">
    <property type="entry name" value="P-loop_NTPase"/>
</dbReference>
<dbReference type="InterPro" id="IPR017871">
    <property type="entry name" value="ABC_transporter-like_CS"/>
</dbReference>
<feature type="domain" description="ABC transporter" evidence="12">
    <location>
        <begin position="4"/>
        <end position="239"/>
    </location>
</feature>
<keyword evidence="8 11" id="KW-0472">Membrane</keyword>
<organism evidence="13 14">
    <name type="scientific">Rathayibacter iranicus</name>
    <dbReference type="NCBI Taxonomy" id="59737"/>
    <lineage>
        <taxon>Bacteria</taxon>
        <taxon>Bacillati</taxon>
        <taxon>Actinomycetota</taxon>
        <taxon>Actinomycetes</taxon>
        <taxon>Micrococcales</taxon>
        <taxon>Microbacteriaceae</taxon>
        <taxon>Rathayibacter</taxon>
    </lineage>
</organism>
<evidence type="ECO:0000256" key="2">
    <source>
        <dbReference type="ARBA" id="ARBA00022448"/>
    </source>
</evidence>
<comment type="subcellular location">
    <subcellularLocation>
        <location evidence="1">Cell inner membrane</location>
        <topology evidence="1">Multi-pass membrane protein</topology>
    </subcellularLocation>
</comment>
<dbReference type="InterPro" id="IPR015854">
    <property type="entry name" value="ABC_transpr_LolD-like"/>
</dbReference>
<dbReference type="GO" id="GO:0005524">
    <property type="term" value="F:ATP binding"/>
    <property type="evidence" value="ECO:0007669"/>
    <property type="project" value="UniProtKB-KW"/>
</dbReference>
<dbReference type="SMART" id="SM00382">
    <property type="entry name" value="AAA"/>
    <property type="match status" value="1"/>
</dbReference>
<feature type="region of interest" description="Disordered" evidence="10">
    <location>
        <begin position="216"/>
        <end position="242"/>
    </location>
</feature>
<keyword evidence="5" id="KW-0547">Nucleotide-binding</keyword>
<dbReference type="InterPro" id="IPR003439">
    <property type="entry name" value="ABC_transporter-like_ATP-bd"/>
</dbReference>
<dbReference type="GO" id="GO:0016887">
    <property type="term" value="F:ATP hydrolysis activity"/>
    <property type="evidence" value="ECO:0007669"/>
    <property type="project" value="InterPro"/>
</dbReference>
<feature type="transmembrane region" description="Helical" evidence="11">
    <location>
        <begin position="608"/>
        <end position="627"/>
    </location>
</feature>
<feature type="transmembrane region" description="Helical" evidence="11">
    <location>
        <begin position="514"/>
        <end position="538"/>
    </location>
</feature>
<evidence type="ECO:0000256" key="5">
    <source>
        <dbReference type="ARBA" id="ARBA00022741"/>
    </source>
</evidence>
<dbReference type="GO" id="GO:0005886">
    <property type="term" value="C:plasma membrane"/>
    <property type="evidence" value="ECO:0007669"/>
    <property type="project" value="UniProtKB-SubCell"/>
</dbReference>
<evidence type="ECO:0000256" key="10">
    <source>
        <dbReference type="SAM" id="MobiDB-lite"/>
    </source>
</evidence>
<feature type="transmembrane region" description="Helical" evidence="11">
    <location>
        <begin position="559"/>
        <end position="588"/>
    </location>
</feature>
<evidence type="ECO:0000256" key="11">
    <source>
        <dbReference type="SAM" id="Phobius"/>
    </source>
</evidence>
<dbReference type="Gene3D" id="3.40.50.300">
    <property type="entry name" value="P-loop containing nucleotide triphosphate hydrolases"/>
    <property type="match status" value="1"/>
</dbReference>
<keyword evidence="7 11" id="KW-1133">Transmembrane helix</keyword>
<gene>
    <name evidence="13" type="ORF">C7V51_15775</name>
</gene>
<dbReference type="KEGG" id="ria:C7V51_15775"/>
<evidence type="ECO:0000256" key="3">
    <source>
        <dbReference type="ARBA" id="ARBA00022475"/>
    </source>
</evidence>
<evidence type="ECO:0000313" key="14">
    <source>
        <dbReference type="Proteomes" id="UP000283946"/>
    </source>
</evidence>
<keyword evidence="2" id="KW-0813">Transport</keyword>
<dbReference type="InterPro" id="IPR003838">
    <property type="entry name" value="ABC3_permease_C"/>
</dbReference>
<sequence>MPVLDCSGVQRRFDADNHPLRGVDLAVRRGEFIAITGPSGSGKSTLLNILGLLDRPSEGRFSVDGIDTAVMTDRQRDELRALRFGFVFQEAHLLPGRTAAQNVAVGAHSGRIDVDLMEDRITEALAAVGLGHKANARVDLLSGGERQRVAIARALVHRPSVLLLDEPTGSLDEETGDRIVSLLETLRDGGLALVVVTHDTRLAARADRHLAMRHGRLEGPEAPSDPEPDASSPNSSQLRVPPHRRIRTLLSDAVLGLLAKPARGVVAVAIVAVGAGGFVAADALAVTASRQVDDTVRSAAGDLVRLTPSGTDRDVTEADAERLAHVEGVLHVGLRWDVAGLRAPVRRSQNAVLDESGAGVPVVALGADAVGALEISTVPTSSAALLSAPEPISSRIALVGAEAAERLGIVPGSDGATLSMGGKTFSVVGSIASASPAGADLTRAIVIGHQAIDVISEGTQGGMLLGTTEPGLARAVADIAPTALNPAAPTAFHSETTADLAQLRSRINDQLEQLVRTTGAILLVLAVLGAFATAWSGVSARRAEIGLRRALGASRSAIGALFVLESALTGLLGGALGTALGIGVVLVTASGQGWTPVVAVEVLAQGPLLGALVGGVAALVPAGRSAAVDPARELRS</sequence>
<comment type="similarity">
    <text evidence="9">Belongs to the ABC transporter superfamily. Macrolide exporter (TC 3.A.1.122) family.</text>
</comment>
<evidence type="ECO:0000256" key="7">
    <source>
        <dbReference type="ARBA" id="ARBA00022989"/>
    </source>
</evidence>
<reference evidence="13 14" key="1">
    <citation type="submission" date="2018-03" db="EMBL/GenBank/DDBJ databases">
        <title>Bacteriophage NCPPB3778 and a type I-E CRISPR drive the evolution of the US Biological Select Agent, Rathayibacter toxicus.</title>
        <authorList>
            <person name="Davis E.W.II."/>
            <person name="Tabima J.F."/>
            <person name="Weisberg A.J."/>
            <person name="Dantas Lopes L."/>
            <person name="Wiseman M.S."/>
            <person name="Wiseman M.S."/>
            <person name="Pupko T."/>
            <person name="Belcher M.S."/>
            <person name="Sechler A.J."/>
            <person name="Tancos M.A."/>
            <person name="Schroeder B.K."/>
            <person name="Murray T.D."/>
            <person name="Luster D.G."/>
            <person name="Schneider W.L."/>
            <person name="Rogers E."/>
            <person name="Andreote F.D."/>
            <person name="Grunwald N.J."/>
            <person name="Putnam M.L."/>
            <person name="Chang J.H."/>
        </authorList>
    </citation>
    <scope>NUCLEOTIDE SEQUENCE [LARGE SCALE GENOMIC DNA]</scope>
    <source>
        <strain evidence="13 14">NCCPB 2253</strain>
    </source>
</reference>
<dbReference type="PROSITE" id="PS00211">
    <property type="entry name" value="ABC_TRANSPORTER_1"/>
    <property type="match status" value="1"/>
</dbReference>
<dbReference type="PANTHER" id="PTHR24220">
    <property type="entry name" value="IMPORT ATP-BINDING PROTEIN"/>
    <property type="match status" value="1"/>
</dbReference>
<evidence type="ECO:0000256" key="1">
    <source>
        <dbReference type="ARBA" id="ARBA00004429"/>
    </source>
</evidence>
<dbReference type="CDD" id="cd03255">
    <property type="entry name" value="ABC_MJ0796_LolCDE_FtsE"/>
    <property type="match status" value="1"/>
</dbReference>
<dbReference type="PANTHER" id="PTHR24220:SF86">
    <property type="entry name" value="ABC TRANSPORTER ABCH.1"/>
    <property type="match status" value="1"/>
</dbReference>
<keyword evidence="4 11" id="KW-0812">Transmembrane</keyword>
<keyword evidence="6" id="KW-0067">ATP-binding</keyword>
<proteinExistence type="inferred from homology"/>
<evidence type="ECO:0000256" key="6">
    <source>
        <dbReference type="ARBA" id="ARBA00022840"/>
    </source>
</evidence>
<dbReference type="RefSeq" id="WP_104266404.1">
    <property type="nucleotide sequence ID" value="NZ_CP028130.1"/>
</dbReference>
<accession>A0AAD1ENG7</accession>
<evidence type="ECO:0000259" key="12">
    <source>
        <dbReference type="PROSITE" id="PS50893"/>
    </source>
</evidence>
<dbReference type="Proteomes" id="UP000283946">
    <property type="component" value="Chromosome"/>
</dbReference>
<dbReference type="GO" id="GO:0022857">
    <property type="term" value="F:transmembrane transporter activity"/>
    <property type="evidence" value="ECO:0007669"/>
    <property type="project" value="TreeGrafter"/>
</dbReference>
<name>A0AAD1ENG7_9MICO</name>